<dbReference type="InterPro" id="IPR003598">
    <property type="entry name" value="Ig_sub2"/>
</dbReference>
<evidence type="ECO:0000259" key="1">
    <source>
        <dbReference type="PROSITE" id="PS50835"/>
    </source>
</evidence>
<dbReference type="PANTHER" id="PTHR45080:SF29">
    <property type="entry name" value="NEURAL CELL ADHESION MOLECULE 1-LIKE ISOFORM X1"/>
    <property type="match status" value="1"/>
</dbReference>
<name>A0AAE0WH23_9BIVA</name>
<dbReference type="AlphaFoldDB" id="A0AAE0WH23"/>
<dbReference type="CDD" id="cd00096">
    <property type="entry name" value="Ig"/>
    <property type="match status" value="1"/>
</dbReference>
<dbReference type="SUPFAM" id="SSF48726">
    <property type="entry name" value="Immunoglobulin"/>
    <property type="match status" value="2"/>
</dbReference>
<comment type="caution">
    <text evidence="2">The sequence shown here is derived from an EMBL/GenBank/DDBJ whole genome shotgun (WGS) entry which is preliminary data.</text>
</comment>
<dbReference type="SMART" id="SM00409">
    <property type="entry name" value="IG"/>
    <property type="match status" value="2"/>
</dbReference>
<dbReference type="SMART" id="SM00408">
    <property type="entry name" value="IGc2"/>
    <property type="match status" value="2"/>
</dbReference>
<reference evidence="2" key="3">
    <citation type="submission" date="2023-05" db="EMBL/GenBank/DDBJ databases">
        <authorList>
            <person name="Smith C.H."/>
        </authorList>
    </citation>
    <scope>NUCLEOTIDE SEQUENCE</scope>
    <source>
        <strain evidence="2">CHS0354</strain>
        <tissue evidence="2">Mantle</tissue>
    </source>
</reference>
<dbReference type="EMBL" id="JAEAOA010001867">
    <property type="protein sequence ID" value="KAK3612105.1"/>
    <property type="molecule type" value="Genomic_DNA"/>
</dbReference>
<dbReference type="InterPro" id="IPR036179">
    <property type="entry name" value="Ig-like_dom_sf"/>
</dbReference>
<gene>
    <name evidence="2" type="ORF">CHS0354_031174</name>
</gene>
<dbReference type="GO" id="GO:0005886">
    <property type="term" value="C:plasma membrane"/>
    <property type="evidence" value="ECO:0007669"/>
    <property type="project" value="TreeGrafter"/>
</dbReference>
<dbReference type="GO" id="GO:0050808">
    <property type="term" value="P:synapse organization"/>
    <property type="evidence" value="ECO:0007669"/>
    <property type="project" value="TreeGrafter"/>
</dbReference>
<dbReference type="Proteomes" id="UP001195483">
    <property type="component" value="Unassembled WGS sequence"/>
</dbReference>
<feature type="non-terminal residue" evidence="2">
    <location>
        <position position="1"/>
    </location>
</feature>
<dbReference type="InterPro" id="IPR007110">
    <property type="entry name" value="Ig-like_dom"/>
</dbReference>
<dbReference type="GO" id="GO:0008046">
    <property type="term" value="F:axon guidance receptor activity"/>
    <property type="evidence" value="ECO:0007669"/>
    <property type="project" value="TreeGrafter"/>
</dbReference>
<evidence type="ECO:0000313" key="2">
    <source>
        <dbReference type="EMBL" id="KAK3612105.1"/>
    </source>
</evidence>
<dbReference type="PANTHER" id="PTHR45080">
    <property type="entry name" value="CONTACTIN 5"/>
    <property type="match status" value="1"/>
</dbReference>
<feature type="domain" description="Ig-like" evidence="1">
    <location>
        <begin position="101"/>
        <end position="174"/>
    </location>
</feature>
<protein>
    <recommendedName>
        <fullName evidence="1">Ig-like domain-containing protein</fullName>
    </recommendedName>
</protein>
<reference evidence="2" key="2">
    <citation type="journal article" date="2021" name="Genome Biol. Evol.">
        <title>Developing a high-quality reference genome for a parasitic bivalve with doubly uniparental inheritance (Bivalvia: Unionida).</title>
        <authorList>
            <person name="Smith C.H."/>
        </authorList>
    </citation>
    <scope>NUCLEOTIDE SEQUENCE</scope>
    <source>
        <strain evidence="2">CHS0354</strain>
        <tissue evidence="2">Mantle</tissue>
    </source>
</reference>
<dbReference type="InterPro" id="IPR003599">
    <property type="entry name" value="Ig_sub"/>
</dbReference>
<dbReference type="InterPro" id="IPR013098">
    <property type="entry name" value="Ig_I-set"/>
</dbReference>
<feature type="domain" description="Ig-like" evidence="1">
    <location>
        <begin position="1"/>
        <end position="81"/>
    </location>
</feature>
<accession>A0AAE0WH23</accession>
<dbReference type="Gene3D" id="2.60.40.10">
    <property type="entry name" value="Immunoglobulins"/>
    <property type="match status" value="2"/>
</dbReference>
<dbReference type="GO" id="GO:0043025">
    <property type="term" value="C:neuronal cell body"/>
    <property type="evidence" value="ECO:0007669"/>
    <property type="project" value="TreeGrafter"/>
</dbReference>
<keyword evidence="3" id="KW-1185">Reference proteome</keyword>
<sequence length="176" mass="19336">MYATTGQTKSMECEVSGLSVSSVTWSHDNNFLNVGEKYFYTYNPSSERAELIVYRVTEADAGTYECLAENTAGDREHDTLVLQVEDKLDVTISTVAEGIVGQGTTIPCTITGTPINTVRWLLNDIELTKSSPYSWNTASKADLYISVLTIEHSGRYTCIASNHVSSQKASMDLTVK</sequence>
<reference evidence="2" key="1">
    <citation type="journal article" date="2021" name="Genome Biol. Evol.">
        <title>A High-Quality Reference Genome for a Parasitic Bivalve with Doubly Uniparental Inheritance (Bivalvia: Unionida).</title>
        <authorList>
            <person name="Smith C.H."/>
        </authorList>
    </citation>
    <scope>NUCLEOTIDE SEQUENCE</scope>
    <source>
        <strain evidence="2">CHS0354</strain>
    </source>
</reference>
<dbReference type="PROSITE" id="PS50835">
    <property type="entry name" value="IG_LIKE"/>
    <property type="match status" value="2"/>
</dbReference>
<dbReference type="Pfam" id="PF07679">
    <property type="entry name" value="I-set"/>
    <property type="match status" value="2"/>
</dbReference>
<dbReference type="GO" id="GO:0007156">
    <property type="term" value="P:homophilic cell adhesion via plasma membrane adhesion molecules"/>
    <property type="evidence" value="ECO:0007669"/>
    <property type="project" value="TreeGrafter"/>
</dbReference>
<dbReference type="GO" id="GO:0030424">
    <property type="term" value="C:axon"/>
    <property type="evidence" value="ECO:0007669"/>
    <property type="project" value="TreeGrafter"/>
</dbReference>
<evidence type="ECO:0000313" key="3">
    <source>
        <dbReference type="Proteomes" id="UP001195483"/>
    </source>
</evidence>
<organism evidence="2 3">
    <name type="scientific">Potamilus streckersoni</name>
    <dbReference type="NCBI Taxonomy" id="2493646"/>
    <lineage>
        <taxon>Eukaryota</taxon>
        <taxon>Metazoa</taxon>
        <taxon>Spiralia</taxon>
        <taxon>Lophotrochozoa</taxon>
        <taxon>Mollusca</taxon>
        <taxon>Bivalvia</taxon>
        <taxon>Autobranchia</taxon>
        <taxon>Heteroconchia</taxon>
        <taxon>Palaeoheterodonta</taxon>
        <taxon>Unionida</taxon>
        <taxon>Unionoidea</taxon>
        <taxon>Unionidae</taxon>
        <taxon>Ambleminae</taxon>
        <taxon>Lampsilini</taxon>
        <taxon>Potamilus</taxon>
    </lineage>
</organism>
<dbReference type="InterPro" id="IPR050958">
    <property type="entry name" value="Cell_Adh-Cytoskel_Orgn"/>
</dbReference>
<proteinExistence type="predicted"/>
<dbReference type="InterPro" id="IPR013783">
    <property type="entry name" value="Ig-like_fold"/>
</dbReference>